<dbReference type="InterPro" id="IPR013149">
    <property type="entry name" value="ADH-like_C"/>
</dbReference>
<comment type="cofactor">
    <cofactor evidence="4">
        <name>Zn(2+)</name>
        <dbReference type="ChEBI" id="CHEBI:29105"/>
    </cofactor>
</comment>
<evidence type="ECO:0000313" key="8">
    <source>
        <dbReference type="Proteomes" id="UP001149719"/>
    </source>
</evidence>
<dbReference type="InterPro" id="IPR050129">
    <property type="entry name" value="Zn_alcohol_dh"/>
</dbReference>
<comment type="similarity">
    <text evidence="4">Belongs to the zinc-containing alcohol dehydrogenase family.</text>
</comment>
<dbReference type="SUPFAM" id="SSF51735">
    <property type="entry name" value="NAD(P)-binding Rossmann-fold domains"/>
    <property type="match status" value="1"/>
</dbReference>
<dbReference type="SUPFAM" id="SSF50129">
    <property type="entry name" value="GroES-like"/>
    <property type="match status" value="1"/>
</dbReference>
<dbReference type="PANTHER" id="PTHR43401">
    <property type="entry name" value="L-THREONINE 3-DEHYDROGENASE"/>
    <property type="match status" value="1"/>
</dbReference>
<dbReference type="InterPro" id="IPR011032">
    <property type="entry name" value="GroES-like_sf"/>
</dbReference>
<dbReference type="PROSITE" id="PS00059">
    <property type="entry name" value="ADH_ZINC"/>
    <property type="match status" value="1"/>
</dbReference>
<dbReference type="Gene3D" id="3.40.50.720">
    <property type="entry name" value="NAD(P)-binding Rossmann-like Domain"/>
    <property type="match status" value="1"/>
</dbReference>
<dbReference type="Pfam" id="PF08240">
    <property type="entry name" value="ADH_N"/>
    <property type="match status" value="1"/>
</dbReference>
<dbReference type="Pfam" id="PF00107">
    <property type="entry name" value="ADH_zinc_N"/>
    <property type="match status" value="1"/>
</dbReference>
<evidence type="ECO:0000256" key="1">
    <source>
        <dbReference type="ARBA" id="ARBA00022723"/>
    </source>
</evidence>
<name>A0ABT4JRJ7_9GAMM</name>
<keyword evidence="3" id="KW-0560">Oxidoreductase</keyword>
<comment type="caution">
    <text evidence="7">The sequence shown here is derived from an EMBL/GenBank/DDBJ whole genome shotgun (WGS) entry which is preliminary data.</text>
</comment>
<dbReference type="InterPro" id="IPR036291">
    <property type="entry name" value="NAD(P)-bd_dom_sf"/>
</dbReference>
<dbReference type="Proteomes" id="UP001149719">
    <property type="component" value="Unassembled WGS sequence"/>
</dbReference>
<dbReference type="EMBL" id="JAPUBN010000011">
    <property type="protein sequence ID" value="MCZ2720984.1"/>
    <property type="molecule type" value="Genomic_DNA"/>
</dbReference>
<sequence length="336" mass="36344">MKSVVCTQPGVMEVRNIKRPQDQAGKVVIKIKRIGICGTDIHAFGGNQPFFQYPRVLGHELSGVIDSVGEGVALEVGQEVYVVPYMSCGHCIACRNDKANCCTDIQVLGVHIDGGMCEYLQVPEEYVVKTDGISLDQLAVVECLAIGAHAVRRSEIQANTDVLVVGAGPIGMGIAQFAKERGARVIMMDMNQDRLDFCKTVLKVDDVLLAGESAGSDLSHLTKGEFPLTVFDATGNPKAMQAGFSWVAHGGRYVLVSVVKSDITFSDPEFHKREMTLMGSRNATHEDFAHVVSCLRKGSVIANSMITHRGALLDLPTLLPEWCKSESGVIKALIEV</sequence>
<evidence type="ECO:0000256" key="3">
    <source>
        <dbReference type="ARBA" id="ARBA00023002"/>
    </source>
</evidence>
<keyword evidence="2 4" id="KW-0862">Zinc</keyword>
<dbReference type="PANTHER" id="PTHR43401:SF3">
    <property type="entry name" value="L-GALACTONATE-5-DEHYDROGENASE"/>
    <property type="match status" value="1"/>
</dbReference>
<gene>
    <name evidence="7" type="ORF">O1D97_04805</name>
</gene>
<accession>A0ABT4JRJ7</accession>
<feature type="domain" description="Alcohol dehydrogenase-like N-terminal" evidence="6">
    <location>
        <begin position="24"/>
        <end position="130"/>
    </location>
</feature>
<keyword evidence="8" id="KW-1185">Reference proteome</keyword>
<dbReference type="InterPro" id="IPR013154">
    <property type="entry name" value="ADH-like_N"/>
</dbReference>
<protein>
    <submittedName>
        <fullName evidence="7">Zinc-binding alcohol dehydrogenase family protein</fullName>
    </submittedName>
</protein>
<reference evidence="7" key="1">
    <citation type="submission" date="2022-12" db="EMBL/GenBank/DDBJ databases">
        <title>Marinomonas 15G1-11 sp. nov, isolated from marine algae.</title>
        <authorList>
            <person name="Butt M."/>
            <person name="Choi D.G."/>
            <person name="Kim J.M."/>
            <person name="Lee J.K."/>
            <person name="Baek J.H."/>
            <person name="Jeon C.O."/>
        </authorList>
    </citation>
    <scope>NUCLEOTIDE SEQUENCE</scope>
    <source>
        <strain evidence="7">15G1-11</strain>
    </source>
</reference>
<evidence type="ECO:0000313" key="7">
    <source>
        <dbReference type="EMBL" id="MCZ2720984.1"/>
    </source>
</evidence>
<dbReference type="InterPro" id="IPR002328">
    <property type="entry name" value="ADH_Zn_CS"/>
</dbReference>
<proteinExistence type="inferred from homology"/>
<evidence type="ECO:0000259" key="5">
    <source>
        <dbReference type="Pfam" id="PF00107"/>
    </source>
</evidence>
<keyword evidence="1 4" id="KW-0479">Metal-binding</keyword>
<evidence type="ECO:0000256" key="2">
    <source>
        <dbReference type="ARBA" id="ARBA00022833"/>
    </source>
</evidence>
<dbReference type="Gene3D" id="3.90.180.10">
    <property type="entry name" value="Medium-chain alcohol dehydrogenases, catalytic domain"/>
    <property type="match status" value="1"/>
</dbReference>
<evidence type="ECO:0000256" key="4">
    <source>
        <dbReference type="RuleBase" id="RU361277"/>
    </source>
</evidence>
<organism evidence="7 8">
    <name type="scientific">Marinomonas phaeophyticola</name>
    <dbReference type="NCBI Taxonomy" id="3004091"/>
    <lineage>
        <taxon>Bacteria</taxon>
        <taxon>Pseudomonadati</taxon>
        <taxon>Pseudomonadota</taxon>
        <taxon>Gammaproteobacteria</taxon>
        <taxon>Oceanospirillales</taxon>
        <taxon>Oceanospirillaceae</taxon>
        <taxon>Marinomonas</taxon>
    </lineage>
</organism>
<evidence type="ECO:0000259" key="6">
    <source>
        <dbReference type="Pfam" id="PF08240"/>
    </source>
</evidence>
<dbReference type="CDD" id="cd08261">
    <property type="entry name" value="Zn_ADH7"/>
    <property type="match status" value="1"/>
</dbReference>
<feature type="domain" description="Alcohol dehydrogenase-like C-terminal" evidence="5">
    <location>
        <begin position="169"/>
        <end position="295"/>
    </location>
</feature>